<dbReference type="CDD" id="cd00641">
    <property type="entry name" value="GTP_cyclohydro2"/>
    <property type="match status" value="1"/>
</dbReference>
<feature type="binding site" evidence="11">
    <location>
        <begin position="275"/>
        <end position="277"/>
    </location>
    <ligand>
        <name>GTP</name>
        <dbReference type="ChEBI" id="CHEBI:37565"/>
    </ligand>
</feature>
<evidence type="ECO:0000256" key="7">
    <source>
        <dbReference type="ARBA" id="ARBA00022833"/>
    </source>
</evidence>
<feature type="binding site" evidence="11">
    <location>
        <begin position="232"/>
        <end position="236"/>
    </location>
    <ligand>
        <name>GTP</name>
        <dbReference type="ChEBI" id="CHEBI:37565"/>
    </ligand>
</feature>
<dbReference type="InterPro" id="IPR000926">
    <property type="entry name" value="RibA"/>
</dbReference>
<dbReference type="PANTHER" id="PTHR21327">
    <property type="entry name" value="GTP CYCLOHYDROLASE II-RELATED"/>
    <property type="match status" value="1"/>
</dbReference>
<gene>
    <name evidence="11" type="primary">ribA</name>
    <name evidence="13" type="ordered locus">SAR116_1657</name>
</gene>
<feature type="active site" description="Proton acceptor" evidence="11">
    <location>
        <position position="309"/>
    </location>
</feature>
<dbReference type="NCBIfam" id="NF001591">
    <property type="entry name" value="PRK00393.1"/>
    <property type="match status" value="1"/>
</dbReference>
<dbReference type="UniPathway" id="UPA00275">
    <property type="reaction ID" value="UER00400"/>
</dbReference>
<dbReference type="SUPFAM" id="SSF142695">
    <property type="entry name" value="RibA-like"/>
    <property type="match status" value="1"/>
</dbReference>
<dbReference type="EC" id="3.5.4.25" evidence="11"/>
<evidence type="ECO:0000256" key="6">
    <source>
        <dbReference type="ARBA" id="ARBA00022801"/>
    </source>
</evidence>
<proteinExistence type="inferred from homology"/>
<evidence type="ECO:0000256" key="1">
    <source>
        <dbReference type="ARBA" id="ARBA00004853"/>
    </source>
</evidence>
<dbReference type="Pfam" id="PF00925">
    <property type="entry name" value="GTP_cyclohydro2"/>
    <property type="match status" value="1"/>
</dbReference>
<dbReference type="Proteomes" id="UP000007460">
    <property type="component" value="Chromosome"/>
</dbReference>
<keyword evidence="14" id="KW-1185">Reference proteome</keyword>
<evidence type="ECO:0000256" key="4">
    <source>
        <dbReference type="ARBA" id="ARBA00022723"/>
    </source>
</evidence>
<evidence type="ECO:0000256" key="5">
    <source>
        <dbReference type="ARBA" id="ARBA00022741"/>
    </source>
</evidence>
<accession>D5BUF3</accession>
<dbReference type="Gene3D" id="3.40.50.10990">
    <property type="entry name" value="GTP cyclohydrolase II"/>
    <property type="match status" value="1"/>
</dbReference>
<evidence type="ECO:0000256" key="8">
    <source>
        <dbReference type="ARBA" id="ARBA00023134"/>
    </source>
</evidence>
<keyword evidence="4 11" id="KW-0479">Metal-binding</keyword>
<evidence type="ECO:0000256" key="3">
    <source>
        <dbReference type="ARBA" id="ARBA00022619"/>
    </source>
</evidence>
<evidence type="ECO:0000256" key="10">
    <source>
        <dbReference type="ARBA" id="ARBA00049295"/>
    </source>
</evidence>
<feature type="binding site" evidence="11">
    <location>
        <position position="237"/>
    </location>
    <ligand>
        <name>Zn(2+)</name>
        <dbReference type="ChEBI" id="CHEBI:29105"/>
        <note>catalytic</note>
    </ligand>
</feature>
<feature type="domain" description="GTP cyclohydrolase II" evidence="12">
    <location>
        <begin position="185"/>
        <end position="352"/>
    </location>
</feature>
<evidence type="ECO:0000313" key="14">
    <source>
        <dbReference type="Proteomes" id="UP000007460"/>
    </source>
</evidence>
<reference evidence="13 14" key="1">
    <citation type="journal article" date="2010" name="J. Bacteriol.">
        <title>Complete genome sequence of "Candidatus Puniceispirillum marinum" IMCC1322, a representative of the SAR116 clade in the Alphaproteobacteria.</title>
        <authorList>
            <person name="Oh H.M."/>
            <person name="Kwon K.K."/>
            <person name="Kang I."/>
            <person name="Kang S.G."/>
            <person name="Lee J.H."/>
            <person name="Kim S.J."/>
            <person name="Cho J.C."/>
        </authorList>
    </citation>
    <scope>NUCLEOTIDE SEQUENCE [LARGE SCALE GENOMIC DNA]</scope>
    <source>
        <strain evidence="13 14">IMCC1322</strain>
    </source>
</reference>
<comment type="catalytic activity">
    <reaction evidence="10 11">
        <text>GTP + 4 H2O = 2,5-diamino-6-hydroxy-4-(5-phosphoribosylamino)-pyrimidine + formate + 2 phosphate + 3 H(+)</text>
        <dbReference type="Rhea" id="RHEA:23704"/>
        <dbReference type="ChEBI" id="CHEBI:15377"/>
        <dbReference type="ChEBI" id="CHEBI:15378"/>
        <dbReference type="ChEBI" id="CHEBI:15740"/>
        <dbReference type="ChEBI" id="CHEBI:37565"/>
        <dbReference type="ChEBI" id="CHEBI:43474"/>
        <dbReference type="ChEBI" id="CHEBI:58614"/>
        <dbReference type="EC" id="3.5.4.25"/>
    </reaction>
</comment>
<dbReference type="PANTHER" id="PTHR21327:SF18">
    <property type="entry name" value="3,4-DIHYDROXY-2-BUTANONE 4-PHOSPHATE SYNTHASE"/>
    <property type="match status" value="1"/>
</dbReference>
<dbReference type="FunFam" id="3.40.50.10990:FF:000001">
    <property type="entry name" value="Riboflavin biosynthesis protein RibBA"/>
    <property type="match status" value="1"/>
</dbReference>
<organism evidence="13 14">
    <name type="scientific">Puniceispirillum marinum (strain IMCC1322)</name>
    <dbReference type="NCBI Taxonomy" id="488538"/>
    <lineage>
        <taxon>Bacteria</taxon>
        <taxon>Pseudomonadati</taxon>
        <taxon>Pseudomonadota</taxon>
        <taxon>Alphaproteobacteria</taxon>
        <taxon>Candidatus Puniceispirillales</taxon>
        <taxon>Candidatus Puniceispirillaceae</taxon>
        <taxon>Candidatus Puniceispirillum</taxon>
    </lineage>
</organism>
<feature type="binding site" evidence="11">
    <location>
        <position position="250"/>
    </location>
    <ligand>
        <name>Zn(2+)</name>
        <dbReference type="ChEBI" id="CHEBI:29105"/>
        <note>catalytic</note>
    </ligand>
</feature>
<dbReference type="InterPro" id="IPR036144">
    <property type="entry name" value="RibA-like_sf"/>
</dbReference>
<dbReference type="OrthoDB" id="9793111at2"/>
<keyword evidence="3 11" id="KW-0686">Riboflavin biosynthesis</keyword>
<feature type="binding site" evidence="11">
    <location>
        <position position="297"/>
    </location>
    <ligand>
        <name>GTP</name>
        <dbReference type="ChEBI" id="CHEBI:37565"/>
    </ligand>
</feature>
<dbReference type="GO" id="GO:0005829">
    <property type="term" value="C:cytosol"/>
    <property type="evidence" value="ECO:0007669"/>
    <property type="project" value="TreeGrafter"/>
</dbReference>
<sequence length="378" mass="40862">MSSSNINRTYLKVDRACAELRRGGAVVVRLPSGEAAIFKAVEIAHDNDIVELKTMAGSGTLLVLTANRMSSLGHSIGQNKPCATLSSAAHSAARAFEMALGQPATDGPQSSYTIIPEKAGSLADNTTRLLRVAKLIPAAFMARLRFRDIAMQDRWALENNLLIIEARDVDHYNEDAAASLRETTRAKVPLALAEDAEIIMFRAAAGGEEHFAVLIGDPLGRDAGKDKPPLVRLHSQCVTGDVLGSLKCDCGDQLKAALGLMARESNGILIYLAQEGRDIGMLNKMRAYALQDGGLDTVDANHMLGFDTDERSFLPAANILQTLGISKMRLITNNPDKIAQIAAHGFEISERISLDIDENPFNADYLKTKKTRTGHLID</sequence>
<dbReference type="GO" id="GO:0005525">
    <property type="term" value="F:GTP binding"/>
    <property type="evidence" value="ECO:0007669"/>
    <property type="project" value="UniProtKB-KW"/>
</dbReference>
<dbReference type="EMBL" id="CP001751">
    <property type="protein sequence ID" value="ADE39900.1"/>
    <property type="molecule type" value="Genomic_DNA"/>
</dbReference>
<keyword evidence="8 11" id="KW-0342">GTP-binding</keyword>
<keyword evidence="5 11" id="KW-0547">Nucleotide-binding</keyword>
<dbReference type="GO" id="GO:0008270">
    <property type="term" value="F:zinc ion binding"/>
    <property type="evidence" value="ECO:0007669"/>
    <property type="project" value="UniProtKB-UniRule"/>
</dbReference>
<evidence type="ECO:0000256" key="2">
    <source>
        <dbReference type="ARBA" id="ARBA00005520"/>
    </source>
</evidence>
<dbReference type="KEGG" id="apb:SAR116_1657"/>
<keyword evidence="7 11" id="KW-0862">Zinc</keyword>
<protein>
    <recommendedName>
        <fullName evidence="11">GTP cyclohydrolase-2</fullName>
        <ecNumber evidence="11">3.5.4.25</ecNumber>
    </recommendedName>
    <alternativeName>
        <fullName evidence="11">GTP cyclohydrolase II</fullName>
    </alternativeName>
</protein>
<feature type="binding site" evidence="11">
    <location>
        <position position="248"/>
    </location>
    <ligand>
        <name>Zn(2+)</name>
        <dbReference type="ChEBI" id="CHEBI:29105"/>
        <note>catalytic</note>
    </ligand>
</feature>
<name>D5BUF3_PUNMI</name>
<feature type="binding site" evidence="11">
    <location>
        <position position="253"/>
    </location>
    <ligand>
        <name>GTP</name>
        <dbReference type="ChEBI" id="CHEBI:37565"/>
    </ligand>
</feature>
<feature type="binding site" evidence="11">
    <location>
        <position position="337"/>
    </location>
    <ligand>
        <name>GTP</name>
        <dbReference type="ChEBI" id="CHEBI:37565"/>
    </ligand>
</feature>
<evidence type="ECO:0000259" key="12">
    <source>
        <dbReference type="Pfam" id="PF00925"/>
    </source>
</evidence>
<dbReference type="GO" id="GO:0009231">
    <property type="term" value="P:riboflavin biosynthetic process"/>
    <property type="evidence" value="ECO:0007669"/>
    <property type="project" value="UniProtKB-UniRule"/>
</dbReference>
<dbReference type="HOGENOM" id="CLU_020273_1_2_5"/>
<comment type="cofactor">
    <cofactor evidence="11">
        <name>Zn(2+)</name>
        <dbReference type="ChEBI" id="CHEBI:29105"/>
    </cofactor>
    <text evidence="11">Binds 1 zinc ion per subunit.</text>
</comment>
<dbReference type="eggNOG" id="COG0807">
    <property type="taxonomic scope" value="Bacteria"/>
</dbReference>
<dbReference type="STRING" id="488538.SAR116_1657"/>
<dbReference type="HAMAP" id="MF_00179">
    <property type="entry name" value="RibA"/>
    <property type="match status" value="1"/>
</dbReference>
<feature type="binding site" evidence="11">
    <location>
        <position position="332"/>
    </location>
    <ligand>
        <name>GTP</name>
        <dbReference type="ChEBI" id="CHEBI:37565"/>
    </ligand>
</feature>
<comment type="pathway">
    <text evidence="1 11">Cofactor biosynthesis; riboflavin biosynthesis; 5-amino-6-(D-ribitylamino)uracil from GTP: step 1/4.</text>
</comment>
<comment type="similarity">
    <text evidence="11">Belongs to the GTP cyclohydrolase II family.</text>
</comment>
<keyword evidence="6 11" id="KW-0378">Hydrolase</keyword>
<evidence type="ECO:0000313" key="13">
    <source>
        <dbReference type="EMBL" id="ADE39900.1"/>
    </source>
</evidence>
<feature type="active site" description="Nucleophile" evidence="11">
    <location>
        <position position="311"/>
    </location>
</feature>
<dbReference type="InterPro" id="IPR032677">
    <property type="entry name" value="GTP_cyclohydro_II"/>
</dbReference>
<comment type="similarity">
    <text evidence="2">In the N-terminal section; belongs to the DHBP synthase family.</text>
</comment>
<evidence type="ECO:0000256" key="11">
    <source>
        <dbReference type="HAMAP-Rule" id="MF_00179"/>
    </source>
</evidence>
<evidence type="ECO:0000256" key="9">
    <source>
        <dbReference type="ARBA" id="ARBA00043932"/>
    </source>
</evidence>
<dbReference type="NCBIfam" id="TIGR00505">
    <property type="entry name" value="ribA"/>
    <property type="match status" value="1"/>
</dbReference>
<dbReference type="AlphaFoldDB" id="D5BUF3"/>
<dbReference type="GO" id="GO:0003935">
    <property type="term" value="F:GTP cyclohydrolase II activity"/>
    <property type="evidence" value="ECO:0007669"/>
    <property type="project" value="UniProtKB-UniRule"/>
</dbReference>
<comment type="function">
    <text evidence="9 11">Catalyzes the conversion of GTP to 2,5-diamino-6-ribosylamino-4(3H)-pyrimidinone 5'-phosphate (DARP), formate and pyrophosphate.</text>
</comment>
<dbReference type="RefSeq" id="WP_013046527.1">
    <property type="nucleotide sequence ID" value="NC_014010.1"/>
</dbReference>